<evidence type="ECO:0000256" key="3">
    <source>
        <dbReference type="ARBA" id="ARBA00022989"/>
    </source>
</evidence>
<dbReference type="GO" id="GO:0015232">
    <property type="term" value="F:heme transmembrane transporter activity"/>
    <property type="evidence" value="ECO:0007669"/>
    <property type="project" value="TreeGrafter"/>
</dbReference>
<dbReference type="Gene3D" id="1.20.1250.20">
    <property type="entry name" value="MFS general substrate transporter like domains"/>
    <property type="match status" value="1"/>
</dbReference>
<dbReference type="PANTHER" id="PTHR10924">
    <property type="entry name" value="MAJOR FACILITATOR SUPERFAMILY PROTEIN-RELATED"/>
    <property type="match status" value="1"/>
</dbReference>
<keyword evidence="2 5" id="KW-0812">Transmembrane</keyword>
<dbReference type="GO" id="GO:0020037">
    <property type="term" value="F:heme binding"/>
    <property type="evidence" value="ECO:0007669"/>
    <property type="project" value="TreeGrafter"/>
</dbReference>
<dbReference type="Pfam" id="PF07690">
    <property type="entry name" value="MFS_1"/>
    <property type="match status" value="1"/>
</dbReference>
<feature type="transmembrane region" description="Helical" evidence="5">
    <location>
        <begin position="12"/>
        <end position="33"/>
    </location>
</feature>
<keyword evidence="4 5" id="KW-0472">Membrane</keyword>
<name>A0A9P0CPS7_9CUCU</name>
<dbReference type="SUPFAM" id="SSF103473">
    <property type="entry name" value="MFS general substrate transporter"/>
    <property type="match status" value="1"/>
</dbReference>
<dbReference type="InterPro" id="IPR036259">
    <property type="entry name" value="MFS_trans_sf"/>
</dbReference>
<dbReference type="GO" id="GO:0097037">
    <property type="term" value="P:heme export"/>
    <property type="evidence" value="ECO:0007669"/>
    <property type="project" value="TreeGrafter"/>
</dbReference>
<feature type="transmembrane region" description="Helical" evidence="5">
    <location>
        <begin position="143"/>
        <end position="164"/>
    </location>
</feature>
<dbReference type="OrthoDB" id="422206at2759"/>
<dbReference type="InterPro" id="IPR049680">
    <property type="entry name" value="FLVCR1-2_SLC49-like"/>
</dbReference>
<evidence type="ECO:0000313" key="7">
    <source>
        <dbReference type="Proteomes" id="UP001153636"/>
    </source>
</evidence>
<evidence type="ECO:0000313" key="6">
    <source>
        <dbReference type="EMBL" id="CAH1102512.1"/>
    </source>
</evidence>
<evidence type="ECO:0008006" key="8">
    <source>
        <dbReference type="Google" id="ProtNLM"/>
    </source>
</evidence>
<feature type="transmembrane region" description="Helical" evidence="5">
    <location>
        <begin position="262"/>
        <end position="283"/>
    </location>
</feature>
<gene>
    <name evidence="6" type="ORF">PSYICH_LOCUS3787</name>
</gene>
<feature type="transmembrane region" description="Helical" evidence="5">
    <location>
        <begin position="45"/>
        <end position="67"/>
    </location>
</feature>
<keyword evidence="3 5" id="KW-1133">Transmembrane helix</keyword>
<evidence type="ECO:0000256" key="1">
    <source>
        <dbReference type="ARBA" id="ARBA00004141"/>
    </source>
</evidence>
<organism evidence="6 7">
    <name type="scientific">Psylliodes chrysocephalus</name>
    <dbReference type="NCBI Taxonomy" id="3402493"/>
    <lineage>
        <taxon>Eukaryota</taxon>
        <taxon>Metazoa</taxon>
        <taxon>Ecdysozoa</taxon>
        <taxon>Arthropoda</taxon>
        <taxon>Hexapoda</taxon>
        <taxon>Insecta</taxon>
        <taxon>Pterygota</taxon>
        <taxon>Neoptera</taxon>
        <taxon>Endopterygota</taxon>
        <taxon>Coleoptera</taxon>
        <taxon>Polyphaga</taxon>
        <taxon>Cucujiformia</taxon>
        <taxon>Chrysomeloidea</taxon>
        <taxon>Chrysomelidae</taxon>
        <taxon>Galerucinae</taxon>
        <taxon>Alticini</taxon>
        <taxon>Psylliodes</taxon>
    </lineage>
</organism>
<evidence type="ECO:0000256" key="4">
    <source>
        <dbReference type="ARBA" id="ARBA00023136"/>
    </source>
</evidence>
<evidence type="ECO:0000256" key="2">
    <source>
        <dbReference type="ARBA" id="ARBA00022692"/>
    </source>
</evidence>
<feature type="transmembrane region" description="Helical" evidence="5">
    <location>
        <begin position="105"/>
        <end position="123"/>
    </location>
</feature>
<dbReference type="AlphaFoldDB" id="A0A9P0CPS7"/>
<dbReference type="GO" id="GO:0016020">
    <property type="term" value="C:membrane"/>
    <property type="evidence" value="ECO:0007669"/>
    <property type="project" value="UniProtKB-SubCell"/>
</dbReference>
<feature type="transmembrane region" description="Helical" evidence="5">
    <location>
        <begin position="198"/>
        <end position="216"/>
    </location>
</feature>
<dbReference type="InterPro" id="IPR011701">
    <property type="entry name" value="MFS"/>
</dbReference>
<dbReference type="EMBL" id="OV651825">
    <property type="protein sequence ID" value="CAH1102512.1"/>
    <property type="molecule type" value="Genomic_DNA"/>
</dbReference>
<evidence type="ECO:0000256" key="5">
    <source>
        <dbReference type="SAM" id="Phobius"/>
    </source>
</evidence>
<proteinExistence type="predicted"/>
<protein>
    <recommendedName>
        <fullName evidence="8">Major facilitator superfamily (MFS) profile domain-containing protein</fullName>
    </recommendedName>
</protein>
<reference evidence="6" key="1">
    <citation type="submission" date="2022-01" db="EMBL/GenBank/DDBJ databases">
        <authorList>
            <person name="King R."/>
        </authorList>
    </citation>
    <scope>NUCLEOTIDE SEQUENCE</scope>
</reference>
<keyword evidence="7" id="KW-1185">Reference proteome</keyword>
<dbReference type="PANTHER" id="PTHR10924:SF4">
    <property type="entry name" value="GH15861P"/>
    <property type="match status" value="1"/>
</dbReference>
<sequence length="308" mass="34290">MFAAKNCCRMVQAVLGTQVGFGLGFLVPSMIVHDSDDLNSIGADFRTLCWILTIYIIPVATAIIFYFPRYPALPPTIAQAEYRKLQKPTFKEFCSRFSNILKKPGMILLTVAYGINFGSYATFTTFLNQFILQYFENNQKDAGTMGLLSVAVGIVGTILVGIFLDKTHKYKETNVFVCYMTAISMLAMAGAMKMQNMVLTYIACISVGFFVNSYWATGFELGVELTFPSDESTTSGILTAMSQGTGFLVCWAMGPFNKNFGAFWSMITLTTIFLIGAVLTQLVPNIKRRQEEFQKNINEAKDIVMHKV</sequence>
<comment type="subcellular location">
    <subcellularLocation>
        <location evidence="1">Membrane</location>
        <topology evidence="1">Multi-pass membrane protein</topology>
    </subcellularLocation>
</comment>
<dbReference type="Proteomes" id="UP001153636">
    <property type="component" value="Chromosome 13"/>
</dbReference>
<accession>A0A9P0CPS7</accession>